<name>A0A9X0XC68_9BURK</name>
<comment type="caution">
    <text evidence="1">The sequence shown here is derived from an EMBL/GenBank/DDBJ whole genome shotgun (WGS) entry which is preliminary data.</text>
</comment>
<keyword evidence="2" id="KW-1185">Reference proteome</keyword>
<protein>
    <submittedName>
        <fullName evidence="1">Uncharacterized protein</fullName>
    </submittedName>
</protein>
<accession>A0A9X0XC68</accession>
<dbReference type="EMBL" id="JAERRA010000001">
    <property type="protein sequence ID" value="MBL0719562.1"/>
    <property type="molecule type" value="Genomic_DNA"/>
</dbReference>
<gene>
    <name evidence="1" type="ORF">JI742_06630</name>
</gene>
<dbReference type="AlphaFoldDB" id="A0A9X0XC68"/>
<evidence type="ECO:0000313" key="2">
    <source>
        <dbReference type="Proteomes" id="UP000643207"/>
    </source>
</evidence>
<organism evidence="1 2">
    <name type="scientific">Aquariibacter lacus</name>
    <dbReference type="NCBI Taxonomy" id="2801332"/>
    <lineage>
        <taxon>Bacteria</taxon>
        <taxon>Pseudomonadati</taxon>
        <taxon>Pseudomonadota</taxon>
        <taxon>Betaproteobacteria</taxon>
        <taxon>Burkholderiales</taxon>
        <taxon>Sphaerotilaceae</taxon>
        <taxon>Aquariibacter</taxon>
    </lineage>
</organism>
<dbReference type="RefSeq" id="WP_201824916.1">
    <property type="nucleotide sequence ID" value="NZ_JAERRA010000001.1"/>
</dbReference>
<reference evidence="1 2" key="1">
    <citation type="submission" date="2021-01" db="EMBL/GenBank/DDBJ databases">
        <title>Piscinibacter sp. Jin2 Genome sequencing and assembly.</title>
        <authorList>
            <person name="Kim I."/>
        </authorList>
    </citation>
    <scope>NUCLEOTIDE SEQUENCE [LARGE SCALE GENOMIC DNA]</scope>
    <source>
        <strain evidence="1 2">Jin2</strain>
    </source>
</reference>
<dbReference type="Proteomes" id="UP000643207">
    <property type="component" value="Unassembled WGS sequence"/>
</dbReference>
<proteinExistence type="predicted"/>
<sequence>MPTLDEQVTWCSDVATLLKQHKKVQSLDIPVVAAEVRGLLVRVDTGARRDAPGSRVVKEYANYAKRFEELSRQANEIKDKTAAKQLKEKVAATQLVQVGQHLERLADLIKLGLSEFDPTLAKDPQIKELRRAAEEHRPVYEDKRNRISSAIEELKRLGPGAETEIQALEALRDAGRFMEPDYAKAYGCLGGLTGLLKEGKKAIARFDRTIDDPGYRDSMQAAETAISNFESVFGLGHALKVQGWRQRLNEARRMAKSQPLDARKAVESVRDGAKDALRTYATQRDKLGESLESIQVRLDTLGMMAPIEIVAPLLQQLDEARSTLGTQQFEAAELLLERLDSEVDTQREAHLGDQDRWTKLETVDKLAELVGGLRAFTESQIEESAPTAMRQAKLLLNRVDGQARPLAAQRRFGQALACVEPVLPDLKAFALWCKTYIQDAADKKPLKDYDVTSVKDPVARHLLDLLPYLTQRLQWSSKIEKRKAFLRGVGVNPDALSSPVPALLKDFTNHLISWQERLDRDEPRAASRLDKESEQDHALRLKNSLAAIDQQFKGEFVASADALLKELELEKYQPAKDVLERRELDKALEQDQRKLVQARDRLINRLKAIDESVATTSSLLAQTADLRDRVGKLLEQVLGSSAQDYQKKTKDERDALVLKITQEIDDSLTKEIDTLRQMADEELKDKRRVKPALVKEAEQLLKQLEGELEPGSANNGQTKASWQAYGETLRIELDAAIIMVDTDKMEVLETGLKALQELIQKVTDLLKLTAGKSAVKTGFEEVQALKDTLEKDLTTGLPPTAEQYRADAVARLLGEFRTSLAESLKGQGPDEAKQALGAFRKRLDEVLQEAAAAKLEHDNLWSTLGTQLERQLDELAKKPGVESLVKKLRGRLDGAMAGKCTVNAATLTLHELQLTLKLALDDSKPEVREQFNMQAAQETLRNESDIEFAPQRYAAAREVFEKSVRRRAKLLRDELPADQRNVSLYQRIDQLAKTADQTAKQASKATTPTEKGKLYDSARSSLDLATEAAEAFLENPLSATAASRKALTECQSRWKIAVGGFVSAVLQLGADMEKAIQADSSTKKISWQQTALPSVRKLVGLVDPNAFDAAVGVLGEAPPTAPKDLAVRRKQKEQAMLRLAQFERELQSHPLLPVLAGNPFVPVKSQPLLTALAGVRAAVLTS</sequence>
<evidence type="ECO:0000313" key="1">
    <source>
        <dbReference type="EMBL" id="MBL0719562.1"/>
    </source>
</evidence>